<feature type="region of interest" description="Disordered" evidence="2">
    <location>
        <begin position="206"/>
        <end position="228"/>
    </location>
</feature>
<evidence type="ECO:0000313" key="5">
    <source>
        <dbReference type="EMBL" id="QDU81857.1"/>
    </source>
</evidence>
<evidence type="ECO:0000313" key="6">
    <source>
        <dbReference type="Proteomes" id="UP000317178"/>
    </source>
</evidence>
<feature type="domain" description="Peptidase M16 C-terminal" evidence="4">
    <location>
        <begin position="166"/>
        <end position="338"/>
    </location>
</feature>
<dbReference type="Pfam" id="PF00675">
    <property type="entry name" value="Peptidase_M16"/>
    <property type="match status" value="1"/>
</dbReference>
<dbReference type="Pfam" id="PF05193">
    <property type="entry name" value="Peptidase_M16_C"/>
    <property type="match status" value="1"/>
</dbReference>
<dbReference type="EMBL" id="CP036281">
    <property type="protein sequence ID" value="QDU81857.1"/>
    <property type="molecule type" value="Genomic_DNA"/>
</dbReference>
<evidence type="ECO:0000256" key="2">
    <source>
        <dbReference type="SAM" id="MobiDB-lite"/>
    </source>
</evidence>
<keyword evidence="6" id="KW-1185">Reference proteome</keyword>
<dbReference type="SUPFAM" id="SSF63411">
    <property type="entry name" value="LuxS/MPP-like metallohydrolase"/>
    <property type="match status" value="2"/>
</dbReference>
<accession>A0A518CRJ9</accession>
<keyword evidence="5" id="KW-0378">Hydrolase</keyword>
<dbReference type="InterPro" id="IPR011765">
    <property type="entry name" value="Pept_M16_N"/>
</dbReference>
<dbReference type="PANTHER" id="PTHR11851">
    <property type="entry name" value="METALLOPROTEASE"/>
    <property type="match status" value="1"/>
</dbReference>
<dbReference type="AlphaFoldDB" id="A0A518CRJ9"/>
<dbReference type="Gene3D" id="3.30.830.10">
    <property type="entry name" value="Metalloenzyme, LuxS/M16 peptidase-like"/>
    <property type="match status" value="2"/>
</dbReference>
<comment type="similarity">
    <text evidence="1">Belongs to the peptidase M16 family.</text>
</comment>
<reference evidence="5 6" key="1">
    <citation type="submission" date="2019-02" db="EMBL/GenBank/DDBJ databases">
        <title>Deep-cultivation of Planctomycetes and their phenomic and genomic characterization uncovers novel biology.</title>
        <authorList>
            <person name="Wiegand S."/>
            <person name="Jogler M."/>
            <person name="Boedeker C."/>
            <person name="Pinto D."/>
            <person name="Vollmers J."/>
            <person name="Rivas-Marin E."/>
            <person name="Kohn T."/>
            <person name="Peeters S.H."/>
            <person name="Heuer A."/>
            <person name="Rast P."/>
            <person name="Oberbeckmann S."/>
            <person name="Bunk B."/>
            <person name="Jeske O."/>
            <person name="Meyerdierks A."/>
            <person name="Storesund J.E."/>
            <person name="Kallscheuer N."/>
            <person name="Luecker S."/>
            <person name="Lage O.M."/>
            <person name="Pohl T."/>
            <person name="Merkel B.J."/>
            <person name="Hornburger P."/>
            <person name="Mueller R.-W."/>
            <person name="Bruemmer F."/>
            <person name="Labrenz M."/>
            <person name="Spormann A.M."/>
            <person name="Op den Camp H."/>
            <person name="Overmann J."/>
            <person name="Amann R."/>
            <person name="Jetten M.S.M."/>
            <person name="Mascher T."/>
            <person name="Medema M.H."/>
            <person name="Devos D.P."/>
            <person name="Kaster A.-K."/>
            <person name="Ovreas L."/>
            <person name="Rohde M."/>
            <person name="Galperin M.Y."/>
            <person name="Jogler C."/>
        </authorList>
    </citation>
    <scope>NUCLEOTIDE SEQUENCE [LARGE SCALE GENOMIC DNA]</scope>
    <source>
        <strain evidence="5 6">Pla110</strain>
    </source>
</reference>
<feature type="domain" description="Peptidase M16 N-terminal" evidence="3">
    <location>
        <begin position="18"/>
        <end position="158"/>
    </location>
</feature>
<dbReference type="KEGG" id="plon:Pla110_36080"/>
<dbReference type="PANTHER" id="PTHR11851:SF49">
    <property type="entry name" value="MITOCHONDRIAL-PROCESSING PEPTIDASE SUBUNIT ALPHA"/>
    <property type="match status" value="1"/>
</dbReference>
<dbReference type="Proteomes" id="UP000317178">
    <property type="component" value="Chromosome"/>
</dbReference>
<organism evidence="5 6">
    <name type="scientific">Polystyrenella longa</name>
    <dbReference type="NCBI Taxonomy" id="2528007"/>
    <lineage>
        <taxon>Bacteria</taxon>
        <taxon>Pseudomonadati</taxon>
        <taxon>Planctomycetota</taxon>
        <taxon>Planctomycetia</taxon>
        <taxon>Planctomycetales</taxon>
        <taxon>Planctomycetaceae</taxon>
        <taxon>Polystyrenella</taxon>
    </lineage>
</organism>
<evidence type="ECO:0000259" key="3">
    <source>
        <dbReference type="Pfam" id="PF00675"/>
    </source>
</evidence>
<dbReference type="GO" id="GO:0046872">
    <property type="term" value="F:metal ion binding"/>
    <property type="evidence" value="ECO:0007669"/>
    <property type="project" value="InterPro"/>
</dbReference>
<dbReference type="GO" id="GO:0004222">
    <property type="term" value="F:metalloendopeptidase activity"/>
    <property type="evidence" value="ECO:0007669"/>
    <property type="project" value="UniProtKB-EC"/>
</dbReference>
<proteinExistence type="inferred from homology"/>
<dbReference type="RefSeq" id="WP_144997558.1">
    <property type="nucleotide sequence ID" value="NZ_CP036281.1"/>
</dbReference>
<dbReference type="OrthoDB" id="9811314at2"/>
<protein>
    <submittedName>
        <fullName evidence="5">Protease 3</fullName>
        <ecNumber evidence="5">3.4.24.55</ecNumber>
    </submittedName>
</protein>
<keyword evidence="5" id="KW-0645">Protease</keyword>
<dbReference type="EC" id="3.4.24.55" evidence="5"/>
<evidence type="ECO:0000256" key="1">
    <source>
        <dbReference type="ARBA" id="ARBA00007261"/>
    </source>
</evidence>
<dbReference type="InterPro" id="IPR050361">
    <property type="entry name" value="MPP/UQCRC_Complex"/>
</dbReference>
<gene>
    <name evidence="5" type="primary">ptrA</name>
    <name evidence="5" type="ORF">Pla110_36080</name>
</gene>
<dbReference type="GO" id="GO:0006508">
    <property type="term" value="P:proteolysis"/>
    <property type="evidence" value="ECO:0007669"/>
    <property type="project" value="UniProtKB-KW"/>
</dbReference>
<dbReference type="InterPro" id="IPR011249">
    <property type="entry name" value="Metalloenz_LuxS/M16"/>
</dbReference>
<name>A0A518CRJ9_9PLAN</name>
<sequence length="411" mass="45911">MKFHETKLNNGLQIIGELSPNVHSVAIGFFVNTGSRDETDAISGVSHFLEHMAFKGNDKYTADDINRIFDEIGARHNASTSEEVTLYYAAILPEYLPQAFELLTALIYPTLRQDDFDMEKNVILEEIGMYEDQPSFKAYELVMQRHFQGHPLGQSILGSPESIAALTSTQMRDYHAEHYKAGNIVLAVAGNIHWREIMELAEQHCSSWPAGKSPRDTREAEPNPGAQMIPKPDSLQQHIMQLGKGPAATDDLRYAAELLSVVVGDDGGSRMYWELVDPGHAEMAELGYNEYAGSGTWLTYLGCRPEQVEANLERIAKIYADLNENGITETELEQAKNKVLSRIVLRSERPMGRLSSLGNNWVYRQEYHSVEHDLELVRSMTCARIAELLASYPLTQQSTIGIGPLAELPVG</sequence>
<evidence type="ECO:0000259" key="4">
    <source>
        <dbReference type="Pfam" id="PF05193"/>
    </source>
</evidence>
<dbReference type="InterPro" id="IPR007863">
    <property type="entry name" value="Peptidase_M16_C"/>
</dbReference>